<evidence type="ECO:0000256" key="1">
    <source>
        <dbReference type="SAM" id="MobiDB-lite"/>
    </source>
</evidence>
<evidence type="ECO:0000313" key="2">
    <source>
        <dbReference type="EMBL" id="KAA8568573.1"/>
    </source>
</evidence>
<dbReference type="AlphaFoldDB" id="A0A5M9JJN1"/>
<dbReference type="OrthoDB" id="3514426at2759"/>
<dbReference type="VEuPathDB" id="FungiDB:MFRU_012g01190"/>
<keyword evidence="3" id="KW-1185">Reference proteome</keyword>
<sequence>MSVRFANINRLAGEKYEALLATGQTLEVLESQLRRELQTYANLRSNPAQMCKSILCRVREARAIERADSLSLFPPAKPSQPPPRKRRAHHPMAPSKIVVLKIENGYFAPKSIPTSDSQGSPSAEPAKIVWEIGRRNLDVVQVSAVDTPTTICISSAPMSPANITQENMSPLTTSSTPISPAAITPATISPVATIYTTPDPTTEASAIISPVTLEYMGTNLTPSQLRYNSLARMADTKSIIAERIRFGMEEQDEVLEEATVRAHSWAECRVALLSGNLERQREALSEQQALPEASAANEEDHRT</sequence>
<dbReference type="Proteomes" id="UP000322873">
    <property type="component" value="Unassembled WGS sequence"/>
</dbReference>
<reference evidence="2 3" key="1">
    <citation type="submission" date="2019-06" db="EMBL/GenBank/DDBJ databases">
        <title>Genome Sequence of the Brown Rot Fungal Pathogen Monilinia fructicola.</title>
        <authorList>
            <person name="De Miccolis Angelini R.M."/>
            <person name="Landi L."/>
            <person name="Abate D."/>
            <person name="Pollastro S."/>
            <person name="Romanazzi G."/>
            <person name="Faretra F."/>
        </authorList>
    </citation>
    <scope>NUCLEOTIDE SEQUENCE [LARGE SCALE GENOMIC DNA]</scope>
    <source>
        <strain evidence="2 3">Mfrc123</strain>
    </source>
</reference>
<proteinExistence type="predicted"/>
<comment type="caution">
    <text evidence="2">The sequence shown here is derived from an EMBL/GenBank/DDBJ whole genome shotgun (WGS) entry which is preliminary data.</text>
</comment>
<dbReference type="EMBL" id="VICG01000009">
    <property type="protein sequence ID" value="KAA8568573.1"/>
    <property type="molecule type" value="Genomic_DNA"/>
</dbReference>
<accession>A0A5M9JJN1</accession>
<evidence type="ECO:0000313" key="3">
    <source>
        <dbReference type="Proteomes" id="UP000322873"/>
    </source>
</evidence>
<organism evidence="2 3">
    <name type="scientific">Monilinia fructicola</name>
    <name type="common">Brown rot fungus</name>
    <name type="synonym">Ciboria fructicola</name>
    <dbReference type="NCBI Taxonomy" id="38448"/>
    <lineage>
        <taxon>Eukaryota</taxon>
        <taxon>Fungi</taxon>
        <taxon>Dikarya</taxon>
        <taxon>Ascomycota</taxon>
        <taxon>Pezizomycotina</taxon>
        <taxon>Leotiomycetes</taxon>
        <taxon>Helotiales</taxon>
        <taxon>Sclerotiniaceae</taxon>
        <taxon>Monilinia</taxon>
    </lineage>
</organism>
<protein>
    <submittedName>
        <fullName evidence="2">Uncharacterized protein</fullName>
    </submittedName>
</protein>
<feature type="region of interest" description="Disordered" evidence="1">
    <location>
        <begin position="69"/>
        <end position="92"/>
    </location>
</feature>
<feature type="region of interest" description="Disordered" evidence="1">
    <location>
        <begin position="281"/>
        <end position="303"/>
    </location>
</feature>
<name>A0A5M9JJN1_MONFR</name>
<gene>
    <name evidence="2" type="ORF">EYC84_007591</name>
</gene>